<dbReference type="PANTHER" id="PTHR12526">
    <property type="entry name" value="GLYCOSYLTRANSFERASE"/>
    <property type="match status" value="1"/>
</dbReference>
<dbReference type="Proteomes" id="UP000435957">
    <property type="component" value="Unassembled WGS sequence"/>
</dbReference>
<keyword evidence="5" id="KW-1185">Reference proteome</keyword>
<proteinExistence type="predicted"/>
<evidence type="ECO:0000313" key="2">
    <source>
        <dbReference type="EMBL" id="KAB2701674.1"/>
    </source>
</evidence>
<keyword evidence="3" id="KW-0808">Transferase</keyword>
<protein>
    <submittedName>
        <fullName evidence="3">Glycosyl transferases group 1 family protein</fullName>
    </submittedName>
    <submittedName>
        <fullName evidence="2">Glycosyltransferase</fullName>
    </submittedName>
</protein>
<feature type="domain" description="Glycosyl transferase family 1" evidence="1">
    <location>
        <begin position="219"/>
        <end position="297"/>
    </location>
</feature>
<organism evidence="3 4">
    <name type="scientific">Brucella lupini</name>
    <dbReference type="NCBI Taxonomy" id="255457"/>
    <lineage>
        <taxon>Bacteria</taxon>
        <taxon>Pseudomonadati</taxon>
        <taxon>Pseudomonadota</taxon>
        <taxon>Alphaproteobacteria</taxon>
        <taxon>Hyphomicrobiales</taxon>
        <taxon>Brucellaceae</taxon>
        <taxon>Brucella/Ochrobactrum group</taxon>
        <taxon>Brucella</taxon>
    </lineage>
</organism>
<gene>
    <name evidence="3" type="ORF">CES86_5665</name>
    <name evidence="2" type="ORF">F9L03_21780</name>
</gene>
<dbReference type="CDD" id="cd03801">
    <property type="entry name" value="GT4_PimA-like"/>
    <property type="match status" value="1"/>
</dbReference>
<evidence type="ECO:0000313" key="5">
    <source>
        <dbReference type="Proteomes" id="UP000435957"/>
    </source>
</evidence>
<dbReference type="PANTHER" id="PTHR12526:SF630">
    <property type="entry name" value="GLYCOSYLTRANSFERASE"/>
    <property type="match status" value="1"/>
</dbReference>
<dbReference type="EMBL" id="WBWF01000022">
    <property type="protein sequence ID" value="KAB2701674.1"/>
    <property type="molecule type" value="Genomic_DNA"/>
</dbReference>
<sequence>MVNSRINVVFVVDIRNWAFDNVAKSLKGKLSEFYKVDIIYWEDFPSILSFLQSINQMNPDCVHFFFREQLSLILSNVDVSSNLLRIFCKRAITTHIPDYLYSDEVSLMNRRRLLNFVDSYFTTNSDLHGIYRDSHFVPDPWGVIYDWIELEPSTKPANSAIDKVRIVWSGNSLWGEYAGHVDYKGLKTVITPALTLLKDKHSNFEFLCMDSSKEKITNQEVLDEMHRADILIIASEREGTPLTLIEAMANSCAIVSTDVGIASEILPQEQLEFLYPRSSRELYSKLDKLLSNPVLVRSLGVKNNEAWKKHFGVDSDLREKWLDFLNSAVRRYEVEGPSRKINMLPTQINFMRARTLSAVRWTRRIINKLGMVDVLKQISPRFASTYHRLIHGSYRNHDIDYSIIESFYKSKISSMKMSDPIVVGSPMWKGVAASTQAVFPEYYLRYPFTEHEYPEVEEHVYLKRMSELLAQSPAEVIIYSGGSLIHKELARLVKVVSPNKRQYFMWHGSPAQWVDAGQLRFFSMWRSEYDNNIIDGIICLKRNLEETLNQMGIRAFYLMNPVPVIDDIRLPGDLSHEVINVGLFSSISSWAKNPFPQLLSVSGFDNILLTTNIAKNDVELAFPKHERVQYIHHMDRQDFISVLKKQDINLYITNTECSPMIALESWACLIPCIVGPAGDVYSTVDEKLGAYLVEKNVDNPSLIAERIKKVIENYDEIVHLLRVNRAVQRDNFEQAKQLILNRL</sequence>
<name>A0A256H116_9HYPH</name>
<dbReference type="RefSeq" id="WP_143851057.1">
    <property type="nucleotide sequence ID" value="NZ_JBHEEP010000022.1"/>
</dbReference>
<evidence type="ECO:0000313" key="3">
    <source>
        <dbReference type="EMBL" id="OYR32541.1"/>
    </source>
</evidence>
<reference evidence="2 5" key="2">
    <citation type="submission" date="2019-09" db="EMBL/GenBank/DDBJ databases">
        <title>Taxonomic organization of the family Brucellaceae based on a phylogenomic approach.</title>
        <authorList>
            <person name="Leclercq S."/>
            <person name="Cloeckaert A."/>
            <person name="Zygmunt M.S."/>
        </authorList>
    </citation>
    <scope>NUCLEOTIDE SEQUENCE [LARGE SCALE GENOMIC DNA]</scope>
    <source>
        <strain evidence="2 5">LUP23</strain>
    </source>
</reference>
<reference evidence="3 4" key="1">
    <citation type="submission" date="2017-07" db="EMBL/GenBank/DDBJ databases">
        <title>Draft genome of Ochrobactrum lupini type strain LUP21.</title>
        <authorList>
            <person name="Krzyzanowska D.M."/>
            <person name="Jafra S."/>
        </authorList>
    </citation>
    <scope>NUCLEOTIDE SEQUENCE [LARGE SCALE GENOMIC DNA]</scope>
    <source>
        <strain evidence="3 4">LUP21</strain>
    </source>
</reference>
<evidence type="ECO:0000259" key="1">
    <source>
        <dbReference type="Pfam" id="PF00534"/>
    </source>
</evidence>
<dbReference type="Pfam" id="PF00534">
    <property type="entry name" value="Glycos_transf_1"/>
    <property type="match status" value="2"/>
</dbReference>
<accession>A0A256H116</accession>
<dbReference type="EMBL" id="NNRN01000023">
    <property type="protein sequence ID" value="OYR32541.1"/>
    <property type="molecule type" value="Genomic_DNA"/>
</dbReference>
<dbReference type="Gene3D" id="3.40.50.2000">
    <property type="entry name" value="Glycogen Phosphorylase B"/>
    <property type="match status" value="2"/>
</dbReference>
<feature type="domain" description="Glycosyl transferase family 1" evidence="1">
    <location>
        <begin position="626"/>
        <end position="714"/>
    </location>
</feature>
<comment type="caution">
    <text evidence="3">The sequence shown here is derived from an EMBL/GenBank/DDBJ whole genome shotgun (WGS) entry which is preliminary data.</text>
</comment>
<dbReference type="Proteomes" id="UP000216363">
    <property type="component" value="Unassembled WGS sequence"/>
</dbReference>
<dbReference type="InterPro" id="IPR001296">
    <property type="entry name" value="Glyco_trans_1"/>
</dbReference>
<dbReference type="SUPFAM" id="SSF53756">
    <property type="entry name" value="UDP-Glycosyltransferase/glycogen phosphorylase"/>
    <property type="match status" value="2"/>
</dbReference>
<dbReference type="GO" id="GO:0016757">
    <property type="term" value="F:glycosyltransferase activity"/>
    <property type="evidence" value="ECO:0007669"/>
    <property type="project" value="InterPro"/>
</dbReference>
<dbReference type="AlphaFoldDB" id="A0A256H116"/>
<evidence type="ECO:0000313" key="4">
    <source>
        <dbReference type="Proteomes" id="UP000216363"/>
    </source>
</evidence>